<dbReference type="GO" id="GO:0015171">
    <property type="term" value="F:amino acid transmembrane transporter activity"/>
    <property type="evidence" value="ECO:0007669"/>
    <property type="project" value="TreeGrafter"/>
</dbReference>
<dbReference type="PANTHER" id="PTHR30086:SF20">
    <property type="entry name" value="ARGININE EXPORTER PROTEIN ARGO-RELATED"/>
    <property type="match status" value="1"/>
</dbReference>
<dbReference type="RefSeq" id="WP_046007166.1">
    <property type="nucleotide sequence ID" value="NZ_JXYA01000065.1"/>
</dbReference>
<feature type="transmembrane region" description="Helical" evidence="6">
    <location>
        <begin position="6"/>
        <end position="32"/>
    </location>
</feature>
<evidence type="ECO:0000313" key="7">
    <source>
        <dbReference type="EMBL" id="KJZ05655.1"/>
    </source>
</evidence>
<accession>A0A0F4QEC5</accession>
<evidence type="ECO:0000256" key="5">
    <source>
        <dbReference type="ARBA" id="ARBA00023136"/>
    </source>
</evidence>
<dbReference type="Proteomes" id="UP000033452">
    <property type="component" value="Unassembled WGS sequence"/>
</dbReference>
<dbReference type="InterPro" id="IPR001123">
    <property type="entry name" value="LeuE-type"/>
</dbReference>
<dbReference type="Pfam" id="PF01810">
    <property type="entry name" value="LysE"/>
    <property type="match status" value="1"/>
</dbReference>
<feature type="transmembrane region" description="Helical" evidence="6">
    <location>
        <begin position="71"/>
        <end position="91"/>
    </location>
</feature>
<keyword evidence="4 6" id="KW-1133">Transmembrane helix</keyword>
<dbReference type="OrthoDB" id="9804822at2"/>
<dbReference type="PATRIC" id="fig|43658.5.peg.4710"/>
<sequence length="202" mass="21475">MTFEHYLALFIAMFLVAVIPGPAVFAITSASIARGLKQGVNMTVGLLLADYLFILLAISGLAVVAEVLGSAFVIIKYLCAAYLIWMGISLLRAKPGTSITEPKMQSTQSAVLSGFLLTLSNPKAIVFYVALFPTFVAIENMTYPDILGIMACATLAFGSVNLAYVYLGSQARKLLTTPRRLTLLNRCAGSVLAASGVTVAVR</sequence>
<keyword evidence="2" id="KW-1003">Cell membrane</keyword>
<comment type="caution">
    <text evidence="7">The sequence shown here is derived from an EMBL/GenBank/DDBJ whole genome shotgun (WGS) entry which is preliminary data.</text>
</comment>
<feature type="transmembrane region" description="Helical" evidence="6">
    <location>
        <begin position="146"/>
        <end position="167"/>
    </location>
</feature>
<proteinExistence type="predicted"/>
<evidence type="ECO:0000256" key="6">
    <source>
        <dbReference type="SAM" id="Phobius"/>
    </source>
</evidence>
<keyword evidence="3 6" id="KW-0812">Transmembrane</keyword>
<dbReference type="AlphaFoldDB" id="A0A0F4QEC5"/>
<evidence type="ECO:0000256" key="3">
    <source>
        <dbReference type="ARBA" id="ARBA00022692"/>
    </source>
</evidence>
<evidence type="ECO:0000256" key="1">
    <source>
        <dbReference type="ARBA" id="ARBA00004651"/>
    </source>
</evidence>
<feature type="transmembrane region" description="Helical" evidence="6">
    <location>
        <begin position="111"/>
        <end position="134"/>
    </location>
</feature>
<evidence type="ECO:0000256" key="2">
    <source>
        <dbReference type="ARBA" id="ARBA00022475"/>
    </source>
</evidence>
<dbReference type="PANTHER" id="PTHR30086">
    <property type="entry name" value="ARGININE EXPORTER PROTEIN ARGO"/>
    <property type="match status" value="1"/>
</dbReference>
<evidence type="ECO:0000256" key="4">
    <source>
        <dbReference type="ARBA" id="ARBA00022989"/>
    </source>
</evidence>
<evidence type="ECO:0000313" key="8">
    <source>
        <dbReference type="Proteomes" id="UP000033452"/>
    </source>
</evidence>
<comment type="subcellular location">
    <subcellularLocation>
        <location evidence="1">Cell membrane</location>
        <topology evidence="1">Multi-pass membrane protein</topology>
    </subcellularLocation>
</comment>
<keyword evidence="8" id="KW-1185">Reference proteome</keyword>
<organism evidence="7 8">
    <name type="scientific">Pseudoalteromonas rubra</name>
    <dbReference type="NCBI Taxonomy" id="43658"/>
    <lineage>
        <taxon>Bacteria</taxon>
        <taxon>Pseudomonadati</taxon>
        <taxon>Pseudomonadota</taxon>
        <taxon>Gammaproteobacteria</taxon>
        <taxon>Alteromonadales</taxon>
        <taxon>Pseudoalteromonadaceae</taxon>
        <taxon>Pseudoalteromonas</taxon>
    </lineage>
</organism>
<dbReference type="EMBL" id="JXYA01000065">
    <property type="protein sequence ID" value="KJZ05655.1"/>
    <property type="molecule type" value="Genomic_DNA"/>
</dbReference>
<protein>
    <submittedName>
        <fullName evidence="7">Membrane protein</fullName>
    </submittedName>
</protein>
<feature type="transmembrane region" description="Helical" evidence="6">
    <location>
        <begin position="44"/>
        <end position="65"/>
    </location>
</feature>
<dbReference type="GO" id="GO:0005886">
    <property type="term" value="C:plasma membrane"/>
    <property type="evidence" value="ECO:0007669"/>
    <property type="project" value="UniProtKB-SubCell"/>
</dbReference>
<dbReference type="PIRSF" id="PIRSF006324">
    <property type="entry name" value="LeuE"/>
    <property type="match status" value="1"/>
</dbReference>
<keyword evidence="5 6" id="KW-0472">Membrane</keyword>
<gene>
    <name evidence="7" type="ORF">TW77_22345</name>
</gene>
<name>A0A0F4QEC5_9GAMM</name>
<reference evidence="7 8" key="1">
    <citation type="journal article" date="2015" name="BMC Genomics">
        <title>Genome mining reveals unlocked bioactive potential of marine Gram-negative bacteria.</title>
        <authorList>
            <person name="Machado H."/>
            <person name="Sonnenschein E.C."/>
            <person name="Melchiorsen J."/>
            <person name="Gram L."/>
        </authorList>
    </citation>
    <scope>NUCLEOTIDE SEQUENCE [LARGE SCALE GENOMIC DNA]</scope>
    <source>
        <strain evidence="7 8">S2471</strain>
    </source>
</reference>